<evidence type="ECO:0000313" key="5">
    <source>
        <dbReference type="EMBL" id="AEO19686.1"/>
    </source>
</evidence>
<proteinExistence type="predicted"/>
<accession>M9MU65</accession>
<evidence type="ECO:0000313" key="4">
    <source>
        <dbReference type="EMBL" id="AEO19655.1"/>
    </source>
</evidence>
<dbReference type="RefSeq" id="YP_008080570.1">
    <property type="nucleotide sequence ID" value="NC_021373.1"/>
</dbReference>
<feature type="transmembrane region" description="Helical" evidence="1">
    <location>
        <begin position="69"/>
        <end position="90"/>
    </location>
</feature>
<reference evidence="3" key="1">
    <citation type="submission" date="2011-06" db="EMBL/GenBank/DDBJ databases">
        <title>Mitochondrial DNA sequences extracted from three strains of Flammulina velutipes.</title>
        <authorList>
            <person name="Yoon H."/>
            <person name="Kong W.-S."/>
            <person name="Kim J.-G."/>
        </authorList>
    </citation>
    <scope>NUCLEOTIDE SEQUENCE</scope>
    <source>
        <strain evidence="3">4019-18</strain>
        <strain evidence="5">4019-18x20</strain>
    </source>
</reference>
<keyword evidence="1" id="KW-0812">Transmembrane</keyword>
<dbReference type="EMBL" id="JN190939">
    <property type="protein sequence ID" value="AEO19623.1"/>
    <property type="molecule type" value="Genomic_DNA"/>
</dbReference>
<feature type="transmembrane region" description="Helical" evidence="1">
    <location>
        <begin position="20"/>
        <end position="48"/>
    </location>
</feature>
<dbReference type="GeneID" id="15821995"/>
<dbReference type="AlphaFoldDB" id="M9MU65"/>
<evidence type="ECO:0000256" key="1">
    <source>
        <dbReference type="SAM" id="Phobius"/>
    </source>
</evidence>
<organism evidence="4">
    <name type="scientific">Flammulina velutipes</name>
    <name type="common">Agaricus velutipes</name>
    <dbReference type="NCBI Taxonomy" id="38945"/>
    <lineage>
        <taxon>Eukaryota</taxon>
        <taxon>Fungi</taxon>
        <taxon>Dikarya</taxon>
        <taxon>Basidiomycota</taxon>
        <taxon>Agaricomycotina</taxon>
        <taxon>Agaricomycetes</taxon>
        <taxon>Agaricomycetidae</taxon>
        <taxon>Agaricales</taxon>
        <taxon>Marasmiineae</taxon>
        <taxon>Physalacriaceae</taxon>
        <taxon>Flammulina</taxon>
    </lineage>
</organism>
<dbReference type="EMBL" id="JF799107">
    <property type="protein sequence ID" value="AEF33895.1"/>
    <property type="molecule type" value="Genomic_DNA"/>
</dbReference>
<reference evidence="4" key="2">
    <citation type="journal article" date="2012" name="J. Gen. Appl. Microbiol.">
        <title>The mitochondrial genome of the white-rot fungus Flammulina velutipes.</title>
        <authorList>
            <person name="Yoon H."/>
            <person name="You Y.H."/>
            <person name="Woo J.R."/>
            <person name="Park Y.J."/>
            <person name="Kong W.S."/>
            <person name="Lee B.M."/>
            <person name="Kim J.G."/>
        </authorList>
    </citation>
    <scope>NUCLEOTIDE SEQUENCE</scope>
    <source>
        <strain evidence="4">4019-20</strain>
    </source>
</reference>
<geneLocation type="mitochondrion" evidence="4"/>
<name>M9MU65_FLAVE</name>
<reference evidence="2" key="3">
    <citation type="journal article" date="2014" name="PLoS ONE">
        <title>Whole genome and global gene expression analyses of the model mushroom Flammulina velutipes reveal a high capacity for lignocellulose degradation.</title>
        <authorList>
            <person name="Park Y.J."/>
            <person name="Baek J.H."/>
            <person name="Lee S."/>
            <person name="Kim C."/>
            <person name="Rhee H."/>
            <person name="Kim H."/>
            <person name="Seo J.S."/>
            <person name="Park H.R."/>
            <person name="Yoon D.E."/>
            <person name="Nam J.Y."/>
            <person name="Kim H.I."/>
            <person name="Kim J.G."/>
            <person name="Yoon H."/>
            <person name="Kang H.W."/>
            <person name="Cho J.Y."/>
            <person name="Song E.S."/>
            <person name="Sung G.H."/>
            <person name="Yoo Y.B."/>
            <person name="Lee C.S."/>
            <person name="Lee B.M."/>
            <person name="Kong W.S."/>
        </authorList>
    </citation>
    <scope>NUCLEOTIDE SEQUENCE</scope>
</reference>
<gene>
    <name evidence="4" type="primary">orf107</name>
</gene>
<protein>
    <submittedName>
        <fullName evidence="4">Orf107</fullName>
    </submittedName>
</protein>
<keyword evidence="1" id="KW-1133">Transmembrane helix</keyword>
<keyword evidence="1" id="KW-0472">Membrane</keyword>
<evidence type="ECO:0000313" key="3">
    <source>
        <dbReference type="EMBL" id="AEO19623.1"/>
    </source>
</evidence>
<keyword evidence="4" id="KW-0496">Mitochondrion</keyword>
<dbReference type="EMBL" id="JN190941">
    <property type="protein sequence ID" value="AEO19686.1"/>
    <property type="molecule type" value="Genomic_DNA"/>
</dbReference>
<dbReference type="EMBL" id="JN190940">
    <property type="protein sequence ID" value="AEO19655.1"/>
    <property type="molecule type" value="Genomic_DNA"/>
</dbReference>
<evidence type="ECO:0000313" key="2">
    <source>
        <dbReference type="EMBL" id="AEF33895.1"/>
    </source>
</evidence>
<sequence length="107" mass="12896">MEYIMWFKKMLGVASSDVLVLYAISNLILCALSIWCFINIIIYLYLRLFLSENKYLLSQMEKRKWLKRIINLYINTNMCWIYFEIGLYLFSMGTIIQTSLKIIYYSN</sequence>